<evidence type="ECO:0000256" key="1">
    <source>
        <dbReference type="PROSITE-ProRule" id="PRU00352"/>
    </source>
</evidence>
<organism evidence="3 4">
    <name type="scientific">Gnathostoma spinigerum</name>
    <dbReference type="NCBI Taxonomy" id="75299"/>
    <lineage>
        <taxon>Eukaryota</taxon>
        <taxon>Metazoa</taxon>
        <taxon>Ecdysozoa</taxon>
        <taxon>Nematoda</taxon>
        <taxon>Chromadorea</taxon>
        <taxon>Rhabditida</taxon>
        <taxon>Spirurina</taxon>
        <taxon>Gnathostomatomorpha</taxon>
        <taxon>Gnathostomatoidea</taxon>
        <taxon>Gnathostomatidae</taxon>
        <taxon>Gnathostoma</taxon>
    </lineage>
</organism>
<dbReference type="AlphaFoldDB" id="A0ABD6EAZ7"/>
<dbReference type="SUPFAM" id="SSF101912">
    <property type="entry name" value="Sema domain"/>
    <property type="match status" value="1"/>
</dbReference>
<accession>A0ABD6EAZ7</accession>
<dbReference type="Gene3D" id="2.130.10.10">
    <property type="entry name" value="YVTN repeat-like/Quinoprotein amine dehydrogenase"/>
    <property type="match status" value="1"/>
</dbReference>
<dbReference type="PANTHER" id="PTHR11036">
    <property type="entry name" value="SEMAPHORIN"/>
    <property type="match status" value="1"/>
</dbReference>
<dbReference type="PROSITE" id="PS51004">
    <property type="entry name" value="SEMA"/>
    <property type="match status" value="1"/>
</dbReference>
<dbReference type="InterPro" id="IPR015943">
    <property type="entry name" value="WD40/YVTN_repeat-like_dom_sf"/>
</dbReference>
<dbReference type="InterPro" id="IPR001627">
    <property type="entry name" value="Semap_dom"/>
</dbReference>
<evidence type="ECO:0000313" key="4">
    <source>
        <dbReference type="Proteomes" id="UP001608902"/>
    </source>
</evidence>
<protein>
    <recommendedName>
        <fullName evidence="2">Sema domain-containing protein</fullName>
    </recommendedName>
</protein>
<comment type="caution">
    <text evidence="1">Lacks conserved residue(s) required for the propagation of feature annotation.</text>
</comment>
<dbReference type="PANTHER" id="PTHR11036:SF139">
    <property type="entry name" value="SEMAPHORIN-2A"/>
    <property type="match status" value="1"/>
</dbReference>
<name>A0ABD6EAZ7_9BILA</name>
<evidence type="ECO:0000259" key="2">
    <source>
        <dbReference type="PROSITE" id="PS51004"/>
    </source>
</evidence>
<dbReference type="Proteomes" id="UP001608902">
    <property type="component" value="Unassembled WGS sequence"/>
</dbReference>
<keyword evidence="4" id="KW-1185">Reference proteome</keyword>
<dbReference type="SMART" id="SM00630">
    <property type="entry name" value="Sema"/>
    <property type="match status" value="1"/>
</dbReference>
<gene>
    <name evidence="3" type="ORF">AB6A40_003872</name>
</gene>
<evidence type="ECO:0000313" key="3">
    <source>
        <dbReference type="EMBL" id="MFH4977163.1"/>
    </source>
</evidence>
<feature type="domain" description="Sema" evidence="2">
    <location>
        <begin position="1"/>
        <end position="470"/>
    </location>
</feature>
<sequence length="574" mass="64281">MILYFQFVITSVLASPVIRPENVFSSGHLFYRKMLLVQQSGALYVGANGHLFKLWAYNINDTSTDKAYGHVELAITQEDIEECRENGNVECENGVRLLLMKKNKQILLVCSSGGVRPRIYYVDAVSLEHRSLPENVIGICSPDPRINTTATLVEVGNPDDIPSLYSGIRTGLSFENDLIYRPPLAVNKKEIHSSMRTVYTDYRWLNDPQFVASMDIGKYVYFIFREVAVEYENCGRAVYSRIARICKKDIGGRNVLRQVWTSFVKARLNCSLVSDFPLYFDEIQAVELVSTQTDTHFYATFNTPNTQYGGSAICLFTLSAVNQLFDQGMFLEHSDFGDIWTVTHPDHVPTYRPGSCSSDSMFISDEDLHFAKTHLLMAGAVSSETVITLPNEQLTHIAVDVIGNVNVIFSYSHSSGKIFKIVYQLDGASPRSMLLTSYTIAQSGTVFSLALLPGEFLYLSNEWEVAQYDVSQCDIYTSCYQCARDPYCSWNIASATCSKKDVSHITAVGWITQLGFNANICADNVQHISLRVYPGDAVHLKCSSSSSFWYFNDIPLKESDNCQLTTHGGAILLN</sequence>
<reference evidence="3 4" key="1">
    <citation type="submission" date="2024-08" db="EMBL/GenBank/DDBJ databases">
        <title>Gnathostoma spinigerum genome.</title>
        <authorList>
            <person name="Gonzalez-Bertolin B."/>
            <person name="Monzon S."/>
            <person name="Zaballos A."/>
            <person name="Jimenez P."/>
            <person name="Dekumyoy P."/>
            <person name="Varona S."/>
            <person name="Cuesta I."/>
            <person name="Sumanam S."/>
            <person name="Adisakwattana P."/>
            <person name="Gasser R.B."/>
            <person name="Hernandez-Gonzalez A."/>
            <person name="Young N.D."/>
            <person name="Perteguer M.J."/>
        </authorList>
    </citation>
    <scope>NUCLEOTIDE SEQUENCE [LARGE SCALE GENOMIC DNA]</scope>
    <source>
        <strain evidence="3">AL3</strain>
        <tissue evidence="3">Liver</tissue>
    </source>
</reference>
<dbReference type="InterPro" id="IPR036352">
    <property type="entry name" value="Semap_dom_sf"/>
</dbReference>
<comment type="caution">
    <text evidence="3">The sequence shown here is derived from an EMBL/GenBank/DDBJ whole genome shotgun (WGS) entry which is preliminary data.</text>
</comment>
<dbReference type="Pfam" id="PF01403">
    <property type="entry name" value="Sema"/>
    <property type="match status" value="1"/>
</dbReference>
<proteinExistence type="predicted"/>
<dbReference type="SUPFAM" id="SSF103575">
    <property type="entry name" value="Plexin repeat"/>
    <property type="match status" value="1"/>
</dbReference>
<dbReference type="Gene3D" id="3.30.1680.10">
    <property type="entry name" value="ligand-binding face of the semaphorins, domain 2"/>
    <property type="match status" value="1"/>
</dbReference>
<dbReference type="InterPro" id="IPR027231">
    <property type="entry name" value="Semaphorin"/>
</dbReference>
<dbReference type="EMBL" id="JBGFUD010002101">
    <property type="protein sequence ID" value="MFH4977163.1"/>
    <property type="molecule type" value="Genomic_DNA"/>
</dbReference>